<dbReference type="InterPro" id="IPR036388">
    <property type="entry name" value="WH-like_DNA-bd_sf"/>
</dbReference>
<evidence type="ECO:0000259" key="6">
    <source>
        <dbReference type="PROSITE" id="PS51504"/>
    </source>
</evidence>
<reference evidence="7" key="1">
    <citation type="journal article" date="2023" name="bioRxiv">
        <title>Improved chromosome-level genome assembly for marigold (Tagetes erecta).</title>
        <authorList>
            <person name="Jiang F."/>
            <person name="Yuan L."/>
            <person name="Wang S."/>
            <person name="Wang H."/>
            <person name="Xu D."/>
            <person name="Wang A."/>
            <person name="Fan W."/>
        </authorList>
    </citation>
    <scope>NUCLEOTIDE SEQUENCE</scope>
    <source>
        <strain evidence="7">WSJ</strain>
        <tissue evidence="7">Leaf</tissue>
    </source>
</reference>
<evidence type="ECO:0000256" key="4">
    <source>
        <dbReference type="ARBA" id="ARBA00023242"/>
    </source>
</evidence>
<dbReference type="Pfam" id="PF02178">
    <property type="entry name" value="AT_hook"/>
    <property type="match status" value="6"/>
</dbReference>
<dbReference type="Pfam" id="PF00538">
    <property type="entry name" value="Linker_histone"/>
    <property type="match status" value="1"/>
</dbReference>
<evidence type="ECO:0000256" key="3">
    <source>
        <dbReference type="ARBA" id="ARBA00023125"/>
    </source>
</evidence>
<gene>
    <name evidence="7" type="ORF">QVD17_18430</name>
</gene>
<dbReference type="Gene3D" id="1.10.10.10">
    <property type="entry name" value="Winged helix-like DNA-binding domain superfamily/Winged helix DNA-binding domain"/>
    <property type="match status" value="1"/>
</dbReference>
<dbReference type="InterPro" id="IPR017956">
    <property type="entry name" value="AT_hook_DNA-bd_motif"/>
</dbReference>
<evidence type="ECO:0000256" key="2">
    <source>
        <dbReference type="ARBA" id="ARBA00022737"/>
    </source>
</evidence>
<organism evidence="7 8">
    <name type="scientific">Tagetes erecta</name>
    <name type="common">African marigold</name>
    <dbReference type="NCBI Taxonomy" id="13708"/>
    <lineage>
        <taxon>Eukaryota</taxon>
        <taxon>Viridiplantae</taxon>
        <taxon>Streptophyta</taxon>
        <taxon>Embryophyta</taxon>
        <taxon>Tracheophyta</taxon>
        <taxon>Spermatophyta</taxon>
        <taxon>Magnoliopsida</taxon>
        <taxon>eudicotyledons</taxon>
        <taxon>Gunneridae</taxon>
        <taxon>Pentapetalae</taxon>
        <taxon>asterids</taxon>
        <taxon>campanulids</taxon>
        <taxon>Asterales</taxon>
        <taxon>Asteraceae</taxon>
        <taxon>Asteroideae</taxon>
        <taxon>Heliantheae alliance</taxon>
        <taxon>Tageteae</taxon>
        <taxon>Tagetes</taxon>
    </lineage>
</organism>
<dbReference type="PANTHER" id="PTHR11467">
    <property type="entry name" value="HISTONE H1"/>
    <property type="match status" value="1"/>
</dbReference>
<dbReference type="InterPro" id="IPR036390">
    <property type="entry name" value="WH_DNA-bd_sf"/>
</dbReference>
<dbReference type="Proteomes" id="UP001229421">
    <property type="component" value="Unassembled WGS sequence"/>
</dbReference>
<dbReference type="InterPro" id="IPR000116">
    <property type="entry name" value="HMGA"/>
</dbReference>
<dbReference type="GO" id="GO:0031492">
    <property type="term" value="F:nucleosomal DNA binding"/>
    <property type="evidence" value="ECO:0007669"/>
    <property type="project" value="TreeGrafter"/>
</dbReference>
<dbReference type="GO" id="GO:0000786">
    <property type="term" value="C:nucleosome"/>
    <property type="evidence" value="ECO:0007669"/>
    <property type="project" value="InterPro"/>
</dbReference>
<dbReference type="PRINTS" id="PR00930">
    <property type="entry name" value="HIGHMOBLTYIY"/>
</dbReference>
<dbReference type="GO" id="GO:0003690">
    <property type="term" value="F:double-stranded DNA binding"/>
    <property type="evidence" value="ECO:0007669"/>
    <property type="project" value="TreeGrafter"/>
</dbReference>
<feature type="region of interest" description="Disordered" evidence="5">
    <location>
        <begin position="81"/>
        <end position="278"/>
    </location>
</feature>
<dbReference type="GO" id="GO:0006334">
    <property type="term" value="P:nucleosome assembly"/>
    <property type="evidence" value="ECO:0007669"/>
    <property type="project" value="InterPro"/>
</dbReference>
<dbReference type="PANTHER" id="PTHR11467:SF103">
    <property type="entry name" value="HMG-Y-RELATED PROTEIN A"/>
    <property type="match status" value="1"/>
</dbReference>
<dbReference type="GO" id="GO:0005730">
    <property type="term" value="C:nucleolus"/>
    <property type="evidence" value="ECO:0007669"/>
    <property type="project" value="TreeGrafter"/>
</dbReference>
<dbReference type="GO" id="GO:0045910">
    <property type="term" value="P:negative regulation of DNA recombination"/>
    <property type="evidence" value="ECO:0007669"/>
    <property type="project" value="TreeGrafter"/>
</dbReference>
<dbReference type="PROSITE" id="PS51504">
    <property type="entry name" value="H15"/>
    <property type="match status" value="1"/>
</dbReference>
<comment type="subcellular location">
    <subcellularLocation>
        <location evidence="1">Nucleus</location>
    </subcellularLocation>
</comment>
<keyword evidence="4" id="KW-0539">Nucleus</keyword>
<sequence length="278" mass="28924">MDAEHSGNATAPASTPILPHYPELINAAIEAIDSKNGANKSTISKQIEASYGNLPAAHKTLLSHHLNKMKASGELVVIKNNYVKPDPTSPPRRGRGRPAKVKEPVPEGAVVSPAVSGRKRGRPKKETAADGSPPAKVKTDGDVAPVSGEKKGRGRPRKETAADGSPSAKVKIKGDVAPVSGEKKGRGRPRKVKEVDDPAPANETVDGPAPANETVDGPAPAEVKTDGDVAPVTGEKKGRGRPKKVKTVDDSAPSPAAGEKRGRGRPRKVIMEEAPVEG</sequence>
<evidence type="ECO:0000256" key="1">
    <source>
        <dbReference type="ARBA" id="ARBA00004123"/>
    </source>
</evidence>
<comment type="caution">
    <text evidence="7">The sequence shown here is derived from an EMBL/GenBank/DDBJ whole genome shotgun (WGS) entry which is preliminary data.</text>
</comment>
<dbReference type="SMART" id="SM00526">
    <property type="entry name" value="H15"/>
    <property type="match status" value="1"/>
</dbReference>
<evidence type="ECO:0000313" key="7">
    <source>
        <dbReference type="EMBL" id="KAK1423135.1"/>
    </source>
</evidence>
<dbReference type="SUPFAM" id="SSF46785">
    <property type="entry name" value="Winged helix' DNA-binding domain"/>
    <property type="match status" value="1"/>
</dbReference>
<proteinExistence type="predicted"/>
<dbReference type="InterPro" id="IPR000637">
    <property type="entry name" value="HMGI/Y_DNA-bd_CS"/>
</dbReference>
<evidence type="ECO:0000313" key="8">
    <source>
        <dbReference type="Proteomes" id="UP001229421"/>
    </source>
</evidence>
<keyword evidence="8" id="KW-1185">Reference proteome</keyword>
<dbReference type="GO" id="GO:0030261">
    <property type="term" value="P:chromosome condensation"/>
    <property type="evidence" value="ECO:0007669"/>
    <property type="project" value="TreeGrafter"/>
</dbReference>
<keyword evidence="2" id="KW-0677">Repeat</keyword>
<dbReference type="EMBL" id="JAUHHV010000005">
    <property type="protein sequence ID" value="KAK1423135.1"/>
    <property type="molecule type" value="Genomic_DNA"/>
</dbReference>
<dbReference type="GO" id="GO:0006355">
    <property type="term" value="P:regulation of DNA-templated transcription"/>
    <property type="evidence" value="ECO:0007669"/>
    <property type="project" value="InterPro"/>
</dbReference>
<keyword evidence="3" id="KW-0238">DNA-binding</keyword>
<evidence type="ECO:0000256" key="5">
    <source>
        <dbReference type="SAM" id="MobiDB-lite"/>
    </source>
</evidence>
<dbReference type="PROSITE" id="PS00354">
    <property type="entry name" value="HMGI_Y"/>
    <property type="match status" value="1"/>
</dbReference>
<protein>
    <recommendedName>
        <fullName evidence="6">H15 domain-containing protein</fullName>
    </recommendedName>
</protein>
<dbReference type="SMART" id="SM00384">
    <property type="entry name" value="AT_hook"/>
    <property type="match status" value="6"/>
</dbReference>
<dbReference type="AlphaFoldDB" id="A0AAD8NNZ6"/>
<dbReference type="InterPro" id="IPR005818">
    <property type="entry name" value="Histone_H1/H5_H15"/>
</dbReference>
<name>A0AAD8NNZ6_TARER</name>
<accession>A0AAD8NNZ6</accession>
<feature type="domain" description="H15" evidence="6">
    <location>
        <begin position="17"/>
        <end position="86"/>
    </location>
</feature>
<dbReference type="PRINTS" id="PR00929">
    <property type="entry name" value="ATHOOK"/>
</dbReference>